<reference evidence="3 4" key="1">
    <citation type="submission" date="2016-12" db="EMBL/GenBank/DDBJ databases">
        <title>The genomes of Aspergillus section Nigri reveals drivers in fungal speciation.</title>
        <authorList>
            <consortium name="DOE Joint Genome Institute"/>
            <person name="Vesth T.C."/>
            <person name="Nybo J."/>
            <person name="Theobald S."/>
            <person name="Brandl J."/>
            <person name="Frisvad J.C."/>
            <person name="Nielsen K.F."/>
            <person name="Lyhne E.K."/>
            <person name="Kogle M.E."/>
            <person name="Kuo A."/>
            <person name="Riley R."/>
            <person name="Clum A."/>
            <person name="Nolan M."/>
            <person name="Lipzen A."/>
            <person name="Salamov A."/>
            <person name="Henrissat B."/>
            <person name="Wiebenga A."/>
            <person name="De Vries R.P."/>
            <person name="Grigoriev I.V."/>
            <person name="Mortensen U.H."/>
            <person name="Andersen M.R."/>
            <person name="Baker S.E."/>
        </authorList>
    </citation>
    <scope>NUCLEOTIDE SEQUENCE [LARGE SCALE GENOMIC DNA]</scope>
    <source>
        <strain evidence="3 4">CBS 115572</strain>
    </source>
</reference>
<evidence type="ECO:0000313" key="3">
    <source>
        <dbReference type="EMBL" id="PWY91385.1"/>
    </source>
</evidence>
<feature type="coiled-coil region" evidence="1">
    <location>
        <begin position="497"/>
        <end position="535"/>
    </location>
</feature>
<dbReference type="Pfam" id="PF14555">
    <property type="entry name" value="UBA_4"/>
    <property type="match status" value="1"/>
</dbReference>
<dbReference type="GO" id="GO:0016579">
    <property type="term" value="P:protein deubiquitination"/>
    <property type="evidence" value="ECO:0007669"/>
    <property type="project" value="TreeGrafter"/>
</dbReference>
<dbReference type="Gene3D" id="1.10.8.10">
    <property type="entry name" value="DNA helicase RuvA subunit, C-terminal domain"/>
    <property type="match status" value="1"/>
</dbReference>
<feature type="compositionally biased region" description="Polar residues" evidence="2">
    <location>
        <begin position="740"/>
        <end position="754"/>
    </location>
</feature>
<gene>
    <name evidence="3" type="ORF">BO94DRAFT_488999</name>
</gene>
<comment type="caution">
    <text evidence="3">The sequence shown here is derived from an EMBL/GenBank/DDBJ whole genome shotgun (WGS) entry which is preliminary data.</text>
</comment>
<dbReference type="InterPro" id="IPR055335">
    <property type="entry name" value="Ucp6/RUP1"/>
</dbReference>
<keyword evidence="1" id="KW-0175">Coiled coil</keyword>
<dbReference type="RefSeq" id="XP_025469113.1">
    <property type="nucleotide sequence ID" value="XM_025609080.1"/>
</dbReference>
<evidence type="ECO:0000256" key="1">
    <source>
        <dbReference type="SAM" id="Coils"/>
    </source>
</evidence>
<dbReference type="PANTHER" id="PTHR39597:SF1">
    <property type="entry name" value="UBA DOMAIN-CONTAINING PROTEIN RUP1"/>
    <property type="match status" value="1"/>
</dbReference>
<evidence type="ECO:0000256" key="2">
    <source>
        <dbReference type="SAM" id="MobiDB-lite"/>
    </source>
</evidence>
<sequence length="766" mass="85630">MASEPTEEAIANFVSFTSSTREQAISFLKANNLNSNQAINAYFEDPTGPQTQSISYQDDSNVPLFQIEHSDPAPGSSITAPSRPPSTLNLSEQGSSAEYQQSTPAPTQNTNDVNKGLSLAEQEERELQQAMAMSLNQNLGQQETGVTTNEAKFARATRDHYDEGAWAMTLFNSSAREIIVSPDPADRRRREEEPAFIRPAQDNIYLSGLLTILHSIPLAREALMLRNRLLPNYGHDPQWWNGQLINLPKIVTIHDAQDGDTEWDDIIYESQRIVAFLDSTDRAFGSVDALASLKNMSSYDSEGSVGRFLESWQSAAVRADPDNQLATIFSSTAYKRPLSIYDTPLDKEFFLLDAFVEHDHGQTLYDVLDRTMWSDRPGEDLDDVWLEHVAEVFTIKLEGADKPVDVKIPAVFYPDRYLAASRDRAREFRAQRLRVHEKIFKLESLMGRFSTSKLAIHKGMTSRETLEKAAVAVSSTLPKSLSNNTTAFTPDSANAEAQRLTNELRAISNKIETKLKELEVKKQNALESLRGYSNILTEASSSGESPHHKYTLRGVCTEPHVTYVLRRCVPDGPTNESEPATTNEYQWWRISFSTDDAKNRQAEANQESKAALHNSDVIGYTARKVREVEVLRAAREESKNVLLVYANSNAMDLKEESAPRQLQDFVHIDNQAFEAECDEAGITKNQTNQIPALSASEPLDQQRGRTTQNVNVFDYQVPSFDEGMGRGQEMEEVSGRPLLSRSSTAGPVQPSQNADAMWDQVDEKAT</sequence>
<dbReference type="PANTHER" id="PTHR39597">
    <property type="entry name" value="UBA DOMAIN-CONTAINING PROTEIN RUP1"/>
    <property type="match status" value="1"/>
</dbReference>
<feature type="region of interest" description="Disordered" evidence="2">
    <location>
        <begin position="721"/>
        <end position="766"/>
    </location>
</feature>
<dbReference type="Proteomes" id="UP000246702">
    <property type="component" value="Unassembled WGS sequence"/>
</dbReference>
<accession>A0A317WZD5</accession>
<feature type="region of interest" description="Disordered" evidence="2">
    <location>
        <begin position="65"/>
        <end position="113"/>
    </location>
</feature>
<dbReference type="AlphaFoldDB" id="A0A317WZD5"/>
<dbReference type="GeneID" id="37111223"/>
<dbReference type="STRING" id="1450535.A0A317WZD5"/>
<dbReference type="SUPFAM" id="SSF46934">
    <property type="entry name" value="UBA-like"/>
    <property type="match status" value="1"/>
</dbReference>
<dbReference type="GO" id="GO:0005634">
    <property type="term" value="C:nucleus"/>
    <property type="evidence" value="ECO:0007669"/>
    <property type="project" value="TreeGrafter"/>
</dbReference>
<name>A0A317WZD5_9EURO</name>
<dbReference type="CDD" id="cd14273">
    <property type="entry name" value="UBA_TAP-C_like"/>
    <property type="match status" value="1"/>
</dbReference>
<dbReference type="GO" id="GO:0005829">
    <property type="term" value="C:cytosol"/>
    <property type="evidence" value="ECO:0007669"/>
    <property type="project" value="TreeGrafter"/>
</dbReference>
<evidence type="ECO:0000313" key="4">
    <source>
        <dbReference type="Proteomes" id="UP000246702"/>
    </source>
</evidence>
<feature type="compositionally biased region" description="Polar residues" evidence="2">
    <location>
        <begin position="76"/>
        <end position="113"/>
    </location>
</feature>
<keyword evidence="4" id="KW-1185">Reference proteome</keyword>
<dbReference type="OrthoDB" id="4489171at2759"/>
<organism evidence="3 4">
    <name type="scientific">Aspergillus sclerotioniger CBS 115572</name>
    <dbReference type="NCBI Taxonomy" id="1450535"/>
    <lineage>
        <taxon>Eukaryota</taxon>
        <taxon>Fungi</taxon>
        <taxon>Dikarya</taxon>
        <taxon>Ascomycota</taxon>
        <taxon>Pezizomycotina</taxon>
        <taxon>Eurotiomycetes</taxon>
        <taxon>Eurotiomycetidae</taxon>
        <taxon>Eurotiales</taxon>
        <taxon>Aspergillaceae</taxon>
        <taxon>Aspergillus</taxon>
        <taxon>Aspergillus subgen. Circumdati</taxon>
    </lineage>
</organism>
<protein>
    <submittedName>
        <fullName evidence="3">Ubiquitin interaction motif protein</fullName>
    </submittedName>
</protein>
<dbReference type="EMBL" id="MSFK01000009">
    <property type="protein sequence ID" value="PWY91385.1"/>
    <property type="molecule type" value="Genomic_DNA"/>
</dbReference>
<proteinExistence type="predicted"/>
<dbReference type="InterPro" id="IPR009060">
    <property type="entry name" value="UBA-like_sf"/>
</dbReference>